<feature type="transmembrane region" description="Helical" evidence="1">
    <location>
        <begin position="123"/>
        <end position="143"/>
    </location>
</feature>
<feature type="transmembrane region" description="Helical" evidence="1">
    <location>
        <begin position="24"/>
        <end position="42"/>
    </location>
</feature>
<reference evidence="4 5" key="1">
    <citation type="journal article" date="2019" name="Nat. Med.">
        <title>A library of human gut bacterial isolates paired with longitudinal multiomics data enables mechanistic microbiome research.</title>
        <authorList>
            <person name="Poyet M."/>
            <person name="Groussin M."/>
            <person name="Gibbons S.M."/>
            <person name="Avila-Pacheco J."/>
            <person name="Jiang X."/>
            <person name="Kearney S.M."/>
            <person name="Perrotta A.R."/>
            <person name="Berdy B."/>
            <person name="Zhao S."/>
            <person name="Lieberman T.D."/>
            <person name="Swanson P.K."/>
            <person name="Smith M."/>
            <person name="Roesemann S."/>
            <person name="Alexander J.E."/>
            <person name="Rich S.A."/>
            <person name="Livny J."/>
            <person name="Vlamakis H."/>
            <person name="Clish C."/>
            <person name="Bullock K."/>
            <person name="Deik A."/>
            <person name="Scott J."/>
            <person name="Pierce K.A."/>
            <person name="Xavier R.J."/>
            <person name="Alm E.J."/>
        </authorList>
    </citation>
    <scope>NUCLEOTIDE SEQUENCE [LARGE SCALE GENOMIC DNA]</scope>
    <source>
        <strain evidence="2 4">BIOML-A4</strain>
        <strain evidence="3 5">BIOML-A5</strain>
    </source>
</reference>
<gene>
    <name evidence="3" type="ORF">GKD88_01705</name>
    <name evidence="2" type="ORF">GKE08_01905</name>
</gene>
<dbReference type="AlphaFoldDB" id="A0A6N7S359"/>
<protein>
    <submittedName>
        <fullName evidence="2">Uncharacterized protein</fullName>
    </submittedName>
</protein>
<keyword evidence="5" id="KW-1185">Reference proteome</keyword>
<comment type="caution">
    <text evidence="2">The sequence shown here is derived from an EMBL/GenBank/DDBJ whole genome shotgun (WGS) entry which is preliminary data.</text>
</comment>
<dbReference type="EMBL" id="WKPI01000002">
    <property type="protein sequence ID" value="MSC31840.1"/>
    <property type="molecule type" value="Genomic_DNA"/>
</dbReference>
<proteinExistence type="predicted"/>
<keyword evidence="1" id="KW-1133">Transmembrane helix</keyword>
<evidence type="ECO:0000313" key="2">
    <source>
        <dbReference type="EMBL" id="MSA88085.1"/>
    </source>
</evidence>
<evidence type="ECO:0000313" key="5">
    <source>
        <dbReference type="Proteomes" id="UP000480929"/>
    </source>
</evidence>
<evidence type="ECO:0000313" key="4">
    <source>
        <dbReference type="Proteomes" id="UP000433575"/>
    </source>
</evidence>
<feature type="transmembrane region" description="Helical" evidence="1">
    <location>
        <begin position="97"/>
        <end position="117"/>
    </location>
</feature>
<sequence length="166" mass="19062">MEYKVIMLFKIYLDMKKMILKDPAANILCLITLILSLVYPGFLHLCINERALFIQLDPIQSVIYALMFCIPMFAFCFVGELYYSIKYANEAVLRECCILAGGESLFALCLIALSVYFGYVSRYYIIVIYLFFVIVGNIAIRSFRKKEGSMKGKVFEKATKNMKVDA</sequence>
<dbReference type="RefSeq" id="WP_154237722.1">
    <property type="nucleotide sequence ID" value="NZ_CALJPI010000061.1"/>
</dbReference>
<dbReference type="EMBL" id="WKPJ01000002">
    <property type="protein sequence ID" value="MSA88085.1"/>
    <property type="molecule type" value="Genomic_DNA"/>
</dbReference>
<organism evidence="2 4">
    <name type="scientific">Holdemania massiliensis</name>
    <dbReference type="NCBI Taxonomy" id="1468449"/>
    <lineage>
        <taxon>Bacteria</taxon>
        <taxon>Bacillati</taxon>
        <taxon>Bacillota</taxon>
        <taxon>Erysipelotrichia</taxon>
        <taxon>Erysipelotrichales</taxon>
        <taxon>Erysipelotrichaceae</taxon>
        <taxon>Holdemania</taxon>
    </lineage>
</organism>
<accession>A0A6N7S359</accession>
<keyword evidence="1" id="KW-0472">Membrane</keyword>
<evidence type="ECO:0000313" key="3">
    <source>
        <dbReference type="EMBL" id="MSC31840.1"/>
    </source>
</evidence>
<feature type="transmembrane region" description="Helical" evidence="1">
    <location>
        <begin position="62"/>
        <end position="85"/>
    </location>
</feature>
<dbReference type="OrthoDB" id="1656097at2"/>
<dbReference type="Proteomes" id="UP000433575">
    <property type="component" value="Unassembled WGS sequence"/>
</dbReference>
<dbReference type="Proteomes" id="UP000480929">
    <property type="component" value="Unassembled WGS sequence"/>
</dbReference>
<evidence type="ECO:0000256" key="1">
    <source>
        <dbReference type="SAM" id="Phobius"/>
    </source>
</evidence>
<keyword evidence="1" id="KW-0812">Transmembrane</keyword>
<name>A0A6N7S359_9FIRM</name>